<feature type="region of interest" description="Disordered" evidence="1">
    <location>
        <begin position="1"/>
        <end position="135"/>
    </location>
</feature>
<feature type="compositionally biased region" description="Polar residues" evidence="1">
    <location>
        <begin position="44"/>
        <end position="54"/>
    </location>
</feature>
<dbReference type="STRING" id="94208.A0A2S4L6B5"/>
<evidence type="ECO:0000256" key="1">
    <source>
        <dbReference type="SAM" id="MobiDB-lite"/>
    </source>
</evidence>
<protein>
    <submittedName>
        <fullName evidence="2">Hybrid signal transduction histidine kinase K</fullName>
    </submittedName>
</protein>
<dbReference type="GO" id="GO:0016301">
    <property type="term" value="F:kinase activity"/>
    <property type="evidence" value="ECO:0007669"/>
    <property type="project" value="UniProtKB-KW"/>
</dbReference>
<evidence type="ECO:0000313" key="2">
    <source>
        <dbReference type="EMBL" id="POR37975.1"/>
    </source>
</evidence>
<name>A0A2S4L6B5_9HYPO</name>
<sequence length="135" mass="14251">MQEGAVFNVPPDSPGLVANDSPIYGAVEHDREPVSMPIREGLAHSSSNQVSTENHVPDGVGPGDAAAQPQKRQPRRLTKSRGNSESRVEKPGMDKQSSDRAKGVLTKKASQQNARNAVDGEIQDGGPATQNPSTS</sequence>
<dbReference type="Proteomes" id="UP000237481">
    <property type="component" value="Unassembled WGS sequence"/>
</dbReference>
<gene>
    <name evidence="2" type="ORF">TPAR_01812</name>
</gene>
<keyword evidence="2" id="KW-0808">Transferase</keyword>
<proteinExistence type="predicted"/>
<keyword evidence="3" id="KW-1185">Reference proteome</keyword>
<keyword evidence="2" id="KW-0418">Kinase</keyword>
<accession>A0A2S4L6B5</accession>
<comment type="caution">
    <text evidence="2">The sequence shown here is derived from an EMBL/GenBank/DDBJ whole genome shotgun (WGS) entry which is preliminary data.</text>
</comment>
<dbReference type="AlphaFoldDB" id="A0A2S4L6B5"/>
<evidence type="ECO:0000313" key="3">
    <source>
        <dbReference type="Proteomes" id="UP000237481"/>
    </source>
</evidence>
<feature type="compositionally biased region" description="Basic and acidic residues" evidence="1">
    <location>
        <begin position="82"/>
        <end position="102"/>
    </location>
</feature>
<reference evidence="2 3" key="1">
    <citation type="submission" date="2018-01" db="EMBL/GenBank/DDBJ databases">
        <title>Harnessing the power of phylogenomics to disentangle the directionality and signatures of interkingdom host jumping in the parasitic fungal genus Tolypocladium.</title>
        <authorList>
            <person name="Quandt C.A."/>
            <person name="Patterson W."/>
            <person name="Spatafora J.W."/>
        </authorList>
    </citation>
    <scope>NUCLEOTIDE SEQUENCE [LARGE SCALE GENOMIC DNA]</scope>
    <source>
        <strain evidence="2 3">NRBC 100945</strain>
    </source>
</reference>
<dbReference type="EMBL" id="PKSG01000184">
    <property type="protein sequence ID" value="POR37975.1"/>
    <property type="molecule type" value="Genomic_DNA"/>
</dbReference>
<organism evidence="2 3">
    <name type="scientific">Tolypocladium paradoxum</name>
    <dbReference type="NCBI Taxonomy" id="94208"/>
    <lineage>
        <taxon>Eukaryota</taxon>
        <taxon>Fungi</taxon>
        <taxon>Dikarya</taxon>
        <taxon>Ascomycota</taxon>
        <taxon>Pezizomycotina</taxon>
        <taxon>Sordariomycetes</taxon>
        <taxon>Hypocreomycetidae</taxon>
        <taxon>Hypocreales</taxon>
        <taxon>Ophiocordycipitaceae</taxon>
        <taxon>Tolypocladium</taxon>
    </lineage>
</organism>